<sequence>MKLILTCEHGGNTIPKQYLPYFKNIKTTLQSHRGFDIGALDVFNYLKPLSDYSNSSITSRLLIELNRSLHHKNLFSEYSNTLSPLEKERLIERYYKVYRNSVEHYISKNIDEGEVILHISVHSFTPILSEIQRNCDIGFLYDSSRTEESKLCRQLKSLLHSENPNLKVRFNYPYLGTADGFTTYLRHRFPNNYLGIEIEVNQKFSTNNQMPGNLKHQIYNTLKAGLLI</sequence>
<comment type="caution">
    <text evidence="1">The sequence shown here is derived from an EMBL/GenBank/DDBJ whole genome shotgun (WGS) entry which is preliminary data.</text>
</comment>
<dbReference type="SUPFAM" id="SSF53187">
    <property type="entry name" value="Zn-dependent exopeptidases"/>
    <property type="match status" value="1"/>
</dbReference>
<dbReference type="EMBL" id="JBHMEZ010000013">
    <property type="protein sequence ID" value="MFB9054376.1"/>
    <property type="molecule type" value="Genomic_DNA"/>
</dbReference>
<keyword evidence="2" id="KW-1185">Reference proteome</keyword>
<name>A0ABV5F4J9_9FLAO</name>
<accession>A0ABV5F4J9</accession>
<evidence type="ECO:0000313" key="1">
    <source>
        <dbReference type="EMBL" id="MFB9054376.1"/>
    </source>
</evidence>
<gene>
    <name evidence="1" type="ORF">ACFFVB_14910</name>
</gene>
<protein>
    <submittedName>
        <fullName evidence="1">N-formylglutamate amidohydrolase</fullName>
    </submittedName>
</protein>
<dbReference type="Pfam" id="PF05013">
    <property type="entry name" value="FGase"/>
    <property type="match status" value="1"/>
</dbReference>
<dbReference type="Proteomes" id="UP001589605">
    <property type="component" value="Unassembled WGS sequence"/>
</dbReference>
<dbReference type="Gene3D" id="3.40.630.40">
    <property type="entry name" value="Zn-dependent exopeptidases"/>
    <property type="match status" value="1"/>
</dbReference>
<proteinExistence type="predicted"/>
<organism evidence="1 2">
    <name type="scientific">Formosa undariae</name>
    <dbReference type="NCBI Taxonomy" id="1325436"/>
    <lineage>
        <taxon>Bacteria</taxon>
        <taxon>Pseudomonadati</taxon>
        <taxon>Bacteroidota</taxon>
        <taxon>Flavobacteriia</taxon>
        <taxon>Flavobacteriales</taxon>
        <taxon>Flavobacteriaceae</taxon>
        <taxon>Formosa</taxon>
    </lineage>
</organism>
<evidence type="ECO:0000313" key="2">
    <source>
        <dbReference type="Proteomes" id="UP001589605"/>
    </source>
</evidence>
<dbReference type="RefSeq" id="WP_382383992.1">
    <property type="nucleotide sequence ID" value="NZ_JBHMEZ010000013.1"/>
</dbReference>
<reference evidence="1 2" key="1">
    <citation type="submission" date="2024-09" db="EMBL/GenBank/DDBJ databases">
        <authorList>
            <person name="Sun Q."/>
            <person name="Mori K."/>
        </authorList>
    </citation>
    <scope>NUCLEOTIDE SEQUENCE [LARGE SCALE GENOMIC DNA]</scope>
    <source>
        <strain evidence="1 2">CECT 8286</strain>
    </source>
</reference>
<dbReference type="InterPro" id="IPR007709">
    <property type="entry name" value="N-FG_amidohydro"/>
</dbReference>